<reference evidence="1 2" key="1">
    <citation type="submission" date="2020-04" db="EMBL/GenBank/DDBJ databases">
        <title>Hymenobacter polaris sp. nov., isolated from Arctic soil.</title>
        <authorList>
            <person name="Dahal R.H."/>
        </authorList>
    </citation>
    <scope>NUCLEOTIDE SEQUENCE [LARGE SCALE GENOMIC DNA]</scope>
    <source>
        <strain evidence="1 2">RP-2-7</strain>
    </source>
</reference>
<keyword evidence="2" id="KW-1185">Reference proteome</keyword>
<sequence>MRPLLPQLVGCLLGIGVLASAVRRGEPENPFNLARTAAQVGPAGSFNYLLPLLELRRQRSAYQSGLQAGYYWQALATYAAMGGEPDSAAHYWRQQPGYSAPAPLAAPVGAPVPAAAAILAQTRQRQVVMFNEEHTQPRGRWLVGSLLPALYQQGFRYLALEALEATDSANLRQRGYPVVASGFYTNEPHFGNLIRQARQLGFQLVAYDAMTADRERDEARNLVAATLGPHPQARVLVLAGHGHINEASSAQALAAWVHQLTGIDPLTIEQTQAAQAGLGQWQHLPAGAYLVPAASIPARGLTCDLYVLNRLPLPLGNSFGQPTQPTRLALPADSLRPPQVLLVHWQREKQAQPGAEPVAVHCLRPGETSVSLSLVPGAYVAELRDAAGRRCWQRAFSVY</sequence>
<dbReference type="RefSeq" id="WP_169531805.1">
    <property type="nucleotide sequence ID" value="NZ_JABBGH010000002.1"/>
</dbReference>
<proteinExistence type="predicted"/>
<evidence type="ECO:0000313" key="1">
    <source>
        <dbReference type="EMBL" id="NML66141.1"/>
    </source>
</evidence>
<organism evidence="1 2">
    <name type="scientific">Hymenobacter polaris</name>
    <dbReference type="NCBI Taxonomy" id="2682546"/>
    <lineage>
        <taxon>Bacteria</taxon>
        <taxon>Pseudomonadati</taxon>
        <taxon>Bacteroidota</taxon>
        <taxon>Cytophagia</taxon>
        <taxon>Cytophagales</taxon>
        <taxon>Hymenobacteraceae</taxon>
        <taxon>Hymenobacter</taxon>
    </lineage>
</organism>
<dbReference type="Gene3D" id="3.40.50.11550">
    <property type="match status" value="1"/>
</dbReference>
<accession>A0A7Y0AF29</accession>
<gene>
    <name evidence="1" type="ORF">HHL22_13090</name>
</gene>
<dbReference type="Proteomes" id="UP000559626">
    <property type="component" value="Unassembled WGS sequence"/>
</dbReference>
<dbReference type="EMBL" id="JABBGH010000002">
    <property type="protein sequence ID" value="NML66141.1"/>
    <property type="molecule type" value="Genomic_DNA"/>
</dbReference>
<name>A0A7Y0AF29_9BACT</name>
<dbReference type="SUPFAM" id="SSF159501">
    <property type="entry name" value="EreA/ChaN-like"/>
    <property type="match status" value="1"/>
</dbReference>
<protein>
    <submittedName>
        <fullName evidence="1">Uncharacterized protein</fullName>
    </submittedName>
</protein>
<evidence type="ECO:0000313" key="2">
    <source>
        <dbReference type="Proteomes" id="UP000559626"/>
    </source>
</evidence>
<comment type="caution">
    <text evidence="1">The sequence shown here is derived from an EMBL/GenBank/DDBJ whole genome shotgun (WGS) entry which is preliminary data.</text>
</comment>
<dbReference type="AlphaFoldDB" id="A0A7Y0AF29"/>